<dbReference type="AlphaFoldDB" id="A0A2M8W3N9"/>
<reference evidence="1 2" key="1">
    <citation type="submission" date="2017-11" db="EMBL/GenBank/DDBJ databases">
        <title>Genomic Encyclopedia of Archaeal and Bacterial Type Strains, Phase II (KMG-II): From Individual Species to Whole Genera.</title>
        <authorList>
            <person name="Goeker M."/>
        </authorList>
    </citation>
    <scope>NUCLEOTIDE SEQUENCE [LARGE SCALE GENOMIC DNA]</scope>
    <source>
        <strain evidence="1 2">DSM 22413</strain>
    </source>
</reference>
<name>A0A2M8W3N9_9MICO</name>
<accession>A0A2M8W3N9</accession>
<dbReference type="InterPro" id="IPR042075">
    <property type="entry name" value="KorB_DNA-db"/>
</dbReference>
<gene>
    <name evidence="1" type="ORF">CLV34_2716</name>
</gene>
<sequence>MDTMDEIRELRVLRARRDLAPVDYARAVRRLVRAGQVTQVELARELAVSQAAISKLAGSVEDVDPQFHGASPYEIAQRYAAGEIDRDRMIDELTRWPYDPSPAPVDDYDALMVKEPGSHTIGEVGRAMDEQLIDEDAYVQIARAVTS</sequence>
<proteinExistence type="predicted"/>
<evidence type="ECO:0000313" key="1">
    <source>
        <dbReference type="EMBL" id="PJI85535.1"/>
    </source>
</evidence>
<dbReference type="Gene3D" id="1.10.10.730">
    <property type="entry name" value="KorB DNA-binding domain"/>
    <property type="match status" value="1"/>
</dbReference>
<dbReference type="RefSeq" id="WP_100350841.1">
    <property type="nucleotide sequence ID" value="NZ_PGTZ01000011.1"/>
</dbReference>
<organism evidence="1 2">
    <name type="scientific">Luteimicrobium subarcticum</name>
    <dbReference type="NCBI Taxonomy" id="620910"/>
    <lineage>
        <taxon>Bacteria</taxon>
        <taxon>Bacillati</taxon>
        <taxon>Actinomycetota</taxon>
        <taxon>Actinomycetes</taxon>
        <taxon>Micrococcales</taxon>
        <taxon>Luteimicrobium</taxon>
    </lineage>
</organism>
<dbReference type="OrthoDB" id="4458215at2"/>
<dbReference type="Proteomes" id="UP000231586">
    <property type="component" value="Unassembled WGS sequence"/>
</dbReference>
<comment type="caution">
    <text evidence="1">The sequence shown here is derived from an EMBL/GenBank/DDBJ whole genome shotgun (WGS) entry which is preliminary data.</text>
</comment>
<evidence type="ECO:0000313" key="2">
    <source>
        <dbReference type="Proteomes" id="UP000231586"/>
    </source>
</evidence>
<keyword evidence="2" id="KW-1185">Reference proteome</keyword>
<dbReference type="EMBL" id="PGTZ01000011">
    <property type="protein sequence ID" value="PJI85535.1"/>
    <property type="molecule type" value="Genomic_DNA"/>
</dbReference>
<protein>
    <submittedName>
        <fullName evidence="1">Uncharacterized protein</fullName>
    </submittedName>
</protein>
<dbReference type="SUPFAM" id="SSF109709">
    <property type="entry name" value="KorB DNA-binding domain-like"/>
    <property type="match status" value="1"/>
</dbReference>